<dbReference type="OrthoDB" id="6602106at2"/>
<accession>A0A5E6Y6Q8</accession>
<feature type="chain" id="PRO_5036368015" evidence="1">
    <location>
        <begin position="23"/>
        <end position="204"/>
    </location>
</feature>
<proteinExistence type="predicted"/>
<dbReference type="Pfam" id="PF06551">
    <property type="entry name" value="DUF1120"/>
    <property type="match status" value="1"/>
</dbReference>
<dbReference type="InterPro" id="IPR010546">
    <property type="entry name" value="DUF1120"/>
</dbReference>
<reference evidence="3 4" key="1">
    <citation type="submission" date="2019-09" db="EMBL/GenBank/DDBJ databases">
        <authorList>
            <person name="Chandra G."/>
            <person name="Truman W A."/>
        </authorList>
    </citation>
    <scope>NUCLEOTIDE SEQUENCE [LARGE SCALE GENOMIC DNA]</scope>
    <source>
        <strain evidence="3">PS662</strain>
    </source>
</reference>
<dbReference type="RefSeq" id="WP_150713879.1">
    <property type="nucleotide sequence ID" value="NZ_CABVHK010000025.1"/>
</dbReference>
<gene>
    <name evidence="3" type="primary">gltF_7</name>
    <name evidence="2" type="synonym">gltF_4</name>
    <name evidence="2" type="ORF">PS662_05646</name>
    <name evidence="3" type="ORF">PS662_06092</name>
</gene>
<dbReference type="EMBL" id="CABVHK010000054">
    <property type="protein sequence ID" value="VVN48239.1"/>
    <property type="molecule type" value="Genomic_DNA"/>
</dbReference>
<organism evidence="3 4">
    <name type="scientific">Pseudomonas fluorescens</name>
    <dbReference type="NCBI Taxonomy" id="294"/>
    <lineage>
        <taxon>Bacteria</taxon>
        <taxon>Pseudomonadati</taxon>
        <taxon>Pseudomonadota</taxon>
        <taxon>Gammaproteobacteria</taxon>
        <taxon>Pseudomonadales</taxon>
        <taxon>Pseudomonadaceae</taxon>
        <taxon>Pseudomonas</taxon>
    </lineage>
</organism>
<sequence precursor="true">MKKYLAAISATALISVAPFALAASSTELTVTGFITPSACEMSLSSGGIIDVGDLQMKDLNPTTFTLVNATPLELAVACDAPALFAINAIDNNPGTSWNGSGYGLGLVGDDIKLGGFTPAITRVTADGVSARAIQSVDGTGWTATPGLFPAMLTSTAALGTLEPIPVENLQMNLMVRTWITPAENLPATEEITIDGSATFEVKYL</sequence>
<evidence type="ECO:0000256" key="1">
    <source>
        <dbReference type="SAM" id="SignalP"/>
    </source>
</evidence>
<dbReference type="AlphaFoldDB" id="A0A5E6Y6Q8"/>
<evidence type="ECO:0000313" key="4">
    <source>
        <dbReference type="Proteomes" id="UP000326953"/>
    </source>
</evidence>
<evidence type="ECO:0000313" key="3">
    <source>
        <dbReference type="EMBL" id="VVN48239.1"/>
    </source>
</evidence>
<dbReference type="EMBL" id="CABVHK010000025">
    <property type="protein sequence ID" value="VVN43583.1"/>
    <property type="molecule type" value="Genomic_DNA"/>
</dbReference>
<feature type="signal peptide" evidence="1">
    <location>
        <begin position="1"/>
        <end position="22"/>
    </location>
</feature>
<protein>
    <submittedName>
        <fullName evidence="3">Protein GltF</fullName>
    </submittedName>
</protein>
<dbReference type="Proteomes" id="UP000326953">
    <property type="component" value="Unassembled WGS sequence"/>
</dbReference>
<keyword evidence="1" id="KW-0732">Signal</keyword>
<name>A0A5E6Y6Q8_PSEFL</name>
<evidence type="ECO:0000313" key="2">
    <source>
        <dbReference type="EMBL" id="VVN43583.1"/>
    </source>
</evidence>